<dbReference type="RefSeq" id="WP_129068986.1">
    <property type="nucleotide sequence ID" value="NZ_RDFA01000003.1"/>
</dbReference>
<evidence type="ECO:0000313" key="2">
    <source>
        <dbReference type="Proteomes" id="UP000289691"/>
    </source>
</evidence>
<accession>A0A498KVX4</accession>
<dbReference type="AlphaFoldDB" id="A0A498KVX4"/>
<dbReference type="OrthoDB" id="239728at2157"/>
<sequence length="103" mass="10987">MSEIEDSEFVAELEAAFVEEFGADAETATAAAEKAAAFREAYDEALSVTAVTDRLADGSYDSFEHRFDYTVGDLAAGVEDCTDSRQFRIAGFGDLAADPEQGA</sequence>
<protein>
    <submittedName>
        <fullName evidence="1">Uncharacterized protein</fullName>
    </submittedName>
</protein>
<organism evidence="1 2">
    <name type="scientific">Halorientalis pallida</name>
    <dbReference type="NCBI Taxonomy" id="2479928"/>
    <lineage>
        <taxon>Archaea</taxon>
        <taxon>Methanobacteriati</taxon>
        <taxon>Methanobacteriota</taxon>
        <taxon>Stenosarchaea group</taxon>
        <taxon>Halobacteria</taxon>
        <taxon>Halobacteriales</taxon>
        <taxon>Haloarculaceae</taxon>
        <taxon>Halorientalis</taxon>
    </lineage>
</organism>
<gene>
    <name evidence="1" type="ORF">EAF64_10780</name>
</gene>
<dbReference type="Proteomes" id="UP000289691">
    <property type="component" value="Unassembled WGS sequence"/>
</dbReference>
<proteinExistence type="predicted"/>
<evidence type="ECO:0000313" key="1">
    <source>
        <dbReference type="EMBL" id="RXK49389.1"/>
    </source>
</evidence>
<reference evidence="1 2" key="1">
    <citation type="submission" date="2019-01" db="EMBL/GenBank/DDBJ databases">
        <title>Halorientalis sp. F13-25 a new haloarchaeum isolated from hypersaline water.</title>
        <authorList>
            <person name="Ana D.-V."/>
            <person name="Cristina S.-P."/>
            <person name="Antonio V."/>
        </authorList>
    </citation>
    <scope>NUCLEOTIDE SEQUENCE [LARGE SCALE GENOMIC DNA]</scope>
    <source>
        <strain evidence="1 2">F13-25</strain>
    </source>
</reference>
<name>A0A498KVX4_9EURY</name>
<dbReference type="EMBL" id="RDFA01000003">
    <property type="protein sequence ID" value="RXK49389.1"/>
    <property type="molecule type" value="Genomic_DNA"/>
</dbReference>
<comment type="caution">
    <text evidence="1">The sequence shown here is derived from an EMBL/GenBank/DDBJ whole genome shotgun (WGS) entry which is preliminary data.</text>
</comment>
<keyword evidence="2" id="KW-1185">Reference proteome</keyword>